<reference evidence="2" key="1">
    <citation type="submission" date="2021-03" db="EMBL/GenBank/DDBJ databases">
        <authorList>
            <consortium name="Genoscope - CEA"/>
            <person name="William W."/>
        </authorList>
    </citation>
    <scope>NUCLEOTIDE SEQUENCE</scope>
    <source>
        <strain evidence="2">Doubled-haploid Pahang</strain>
    </source>
</reference>
<dbReference type="EnsemblPlants" id="Ma04_t19630.1">
    <property type="protein sequence ID" value="Ma04_p19630.1"/>
    <property type="gene ID" value="Ma04_g19630"/>
</dbReference>
<feature type="compositionally biased region" description="Basic and acidic residues" evidence="1">
    <location>
        <begin position="1"/>
        <end position="17"/>
    </location>
</feature>
<proteinExistence type="predicted"/>
<dbReference type="OrthoDB" id="266020at2759"/>
<feature type="region of interest" description="Disordered" evidence="1">
    <location>
        <begin position="1"/>
        <end position="22"/>
    </location>
</feature>
<evidence type="ECO:0000256" key="1">
    <source>
        <dbReference type="SAM" id="MobiDB-lite"/>
    </source>
</evidence>
<reference evidence="3" key="2">
    <citation type="submission" date="2021-05" db="UniProtKB">
        <authorList>
            <consortium name="EnsemblPlants"/>
        </authorList>
    </citation>
    <scope>IDENTIFICATION</scope>
    <source>
        <strain evidence="3">subsp. malaccensis</strain>
    </source>
</reference>
<organism evidence="3 4">
    <name type="scientific">Musa acuminata subsp. malaccensis</name>
    <name type="common">Wild banana</name>
    <name type="synonym">Musa malaccensis</name>
    <dbReference type="NCBI Taxonomy" id="214687"/>
    <lineage>
        <taxon>Eukaryota</taxon>
        <taxon>Viridiplantae</taxon>
        <taxon>Streptophyta</taxon>
        <taxon>Embryophyta</taxon>
        <taxon>Tracheophyta</taxon>
        <taxon>Spermatophyta</taxon>
        <taxon>Magnoliopsida</taxon>
        <taxon>Liliopsida</taxon>
        <taxon>Zingiberales</taxon>
        <taxon>Musaceae</taxon>
        <taxon>Musa</taxon>
    </lineage>
</organism>
<feature type="compositionally biased region" description="Basic and acidic residues" evidence="1">
    <location>
        <begin position="126"/>
        <end position="148"/>
    </location>
</feature>
<dbReference type="InterPro" id="IPR053234">
    <property type="entry name" value="RPM1_Interactor"/>
</dbReference>
<dbReference type="KEGG" id="mus:103982055"/>
<keyword evidence="4" id="KW-1185">Reference proteome</keyword>
<accession>A0A804IRK0</accession>
<protein>
    <submittedName>
        <fullName evidence="2">(wild Malaysian banana) hypothetical protein</fullName>
    </submittedName>
</protein>
<dbReference type="PANTHER" id="PTHR33443">
    <property type="entry name" value="ZGC:112980"/>
    <property type="match status" value="1"/>
</dbReference>
<dbReference type="EMBL" id="HG996469">
    <property type="protein sequence ID" value="CAG1842768.1"/>
    <property type="molecule type" value="Genomic_DNA"/>
</dbReference>
<sequence>MEEDKVDLAKAVEKEESRADDEDDDCYVIDPVADCFGKLTLGDPSDDVILVAEKGPVALRDFPHPRHLCANFPFNCTAHESYCSKCFCYVCEVAAPCSRWNGANGHCSVYTKEGPRSEASAQDPRAGIDTKEMQPPRSEYVGRMKLLE</sequence>
<evidence type="ECO:0000313" key="4">
    <source>
        <dbReference type="Proteomes" id="UP000012960"/>
    </source>
</evidence>
<dbReference type="AlphaFoldDB" id="A0A804IRK0"/>
<name>A0A804IRK0_MUSAM</name>
<evidence type="ECO:0000313" key="3">
    <source>
        <dbReference type="EnsemblPlants" id="Ma04_p19630.1"/>
    </source>
</evidence>
<feature type="region of interest" description="Disordered" evidence="1">
    <location>
        <begin position="113"/>
        <end position="148"/>
    </location>
</feature>
<dbReference type="Proteomes" id="UP000012960">
    <property type="component" value="Unplaced"/>
</dbReference>
<gene>
    <name evidence="2" type="ORF">GSMUA_125630.1</name>
</gene>
<evidence type="ECO:0000313" key="2">
    <source>
        <dbReference type="EMBL" id="CAG1842768.1"/>
    </source>
</evidence>
<dbReference type="Gramene" id="Ma04_t19630.1">
    <property type="protein sequence ID" value="Ma04_p19630.1"/>
    <property type="gene ID" value="Ma04_g19630"/>
</dbReference>
<dbReference type="PANTHER" id="PTHR33443:SF35">
    <property type="entry name" value="VQ DOMAIN-CONTAINING PROTEIN"/>
    <property type="match status" value="1"/>
</dbReference>